<dbReference type="PROSITE" id="PS00894">
    <property type="entry name" value="HTH_DEOR_1"/>
    <property type="match status" value="1"/>
</dbReference>
<sequence length="256" mass="27663">MLDYAAFPQQRQALICQILQENGRVVCAELAARLQVSEHTIRRDLHELSREGFCKKVYGGAVLSLPEAGDYSQRKDKNRAIKLRIAQQCARLVKPGGTIFIDTGTTNLAMAEALPTELALTVVTNSPEIAAVLVKKPLYDVVILGGQVQRASGGCVGAAAVAQVQGMLFDQGFIGGCAMAPESGLTGFDYADCEFKKAVIKQCSEIIVGLTSDKIPAAARFVVAASSDIDVLVVEENISREYRVAFQQHDIRIYTV</sequence>
<dbReference type="Gene3D" id="1.10.10.10">
    <property type="entry name" value="Winged helix-like DNA-binding domain superfamily/Winged helix DNA-binding domain"/>
    <property type="match status" value="1"/>
</dbReference>
<name>A0A099PNK6_KLEPN</name>
<keyword evidence="4" id="KW-0804">Transcription</keyword>
<accession>A0A099PNK6</accession>
<dbReference type="Pfam" id="PF08220">
    <property type="entry name" value="HTH_DeoR"/>
    <property type="match status" value="1"/>
</dbReference>
<dbReference type="Proteomes" id="UP000259975">
    <property type="component" value="Unassembled WGS sequence"/>
</dbReference>
<dbReference type="PROSITE" id="PS51000">
    <property type="entry name" value="HTH_DEOR_2"/>
    <property type="match status" value="1"/>
</dbReference>
<dbReference type="Proteomes" id="UP000258673">
    <property type="component" value="Unassembled WGS sequence"/>
</dbReference>
<evidence type="ECO:0000313" key="6">
    <source>
        <dbReference type="EMBL" id="NGN72668.1"/>
    </source>
</evidence>
<keyword evidence="1" id="KW-0678">Repressor</keyword>
<keyword evidence="3" id="KW-0238">DNA-binding</keyword>
<dbReference type="GO" id="GO:0003677">
    <property type="term" value="F:DNA binding"/>
    <property type="evidence" value="ECO:0007669"/>
    <property type="project" value="UniProtKB-KW"/>
</dbReference>
<dbReference type="KEGG" id="kpx:PMK1_04363"/>
<dbReference type="AlphaFoldDB" id="A0A099PNK6"/>
<dbReference type="SUPFAM" id="SSF46785">
    <property type="entry name" value="Winged helix' DNA-binding domain"/>
    <property type="match status" value="1"/>
</dbReference>
<dbReference type="EMBL" id="UKUT01000002">
    <property type="protein sequence ID" value="SYH28347.1"/>
    <property type="molecule type" value="Genomic_DNA"/>
</dbReference>
<dbReference type="Proteomes" id="UP000479475">
    <property type="component" value="Unassembled WGS sequence"/>
</dbReference>
<dbReference type="EMBL" id="ULCI01000009">
    <property type="protein sequence ID" value="SYR39413.1"/>
    <property type="molecule type" value="Genomic_DNA"/>
</dbReference>
<dbReference type="SMART" id="SM00420">
    <property type="entry name" value="HTH_DEOR"/>
    <property type="match status" value="1"/>
</dbReference>
<dbReference type="InterPro" id="IPR037171">
    <property type="entry name" value="NagB/RpiA_transferase-like"/>
</dbReference>
<dbReference type="SUPFAM" id="SSF100950">
    <property type="entry name" value="NagB/RpiA/CoA transferase-like"/>
    <property type="match status" value="1"/>
</dbReference>
<evidence type="ECO:0000256" key="2">
    <source>
        <dbReference type="ARBA" id="ARBA00023015"/>
    </source>
</evidence>
<dbReference type="InterPro" id="IPR014036">
    <property type="entry name" value="DeoR-like_C"/>
</dbReference>
<dbReference type="InterPro" id="IPR018356">
    <property type="entry name" value="Tscrpt_reg_HTH_DeoR_CS"/>
</dbReference>
<dbReference type="InterPro" id="IPR001034">
    <property type="entry name" value="DeoR_HTH"/>
</dbReference>
<gene>
    <name evidence="8" type="primary">glpR_3</name>
    <name evidence="9" type="synonym">glpR_1</name>
    <name evidence="7" type="ORF">B6I68_00725</name>
    <name evidence="6" type="ORF">G4V31_11035</name>
    <name evidence="8" type="ORF">SAMEA3499901_02829</name>
    <name evidence="9" type="ORF">SAMEA3515122_00965</name>
    <name evidence="10" type="ORF">SAMEA3538828_02611</name>
</gene>
<evidence type="ECO:0000313" key="9">
    <source>
        <dbReference type="EMBL" id="SYH28347.1"/>
    </source>
</evidence>
<dbReference type="EMBL" id="NCMJ01000004">
    <property type="protein sequence ID" value="PLE29662.1"/>
    <property type="molecule type" value="Genomic_DNA"/>
</dbReference>
<evidence type="ECO:0000256" key="4">
    <source>
        <dbReference type="ARBA" id="ARBA00023163"/>
    </source>
</evidence>
<dbReference type="EMBL" id="UKGE01000010">
    <property type="protein sequence ID" value="SXN31797.1"/>
    <property type="molecule type" value="Genomic_DNA"/>
</dbReference>
<evidence type="ECO:0000313" key="14">
    <source>
        <dbReference type="Proteomes" id="UP000259975"/>
    </source>
</evidence>
<reference evidence="7 11" key="1">
    <citation type="journal article" date="2017" name="J. Infect. Dis.">
        <title>An Analysis of the Epidemic of Klebsiella pneumoniae Carbapenemase-Producing K. pneumoniae: Convergence of Two Evolutionary Mechanisms Creates the Perfect Storm.</title>
        <authorList>
            <person name="Rojas L.J."/>
            <person name="Weinstock G.M."/>
            <person name="De La Cadena E."/>
            <person name="Diaz L."/>
            <person name="Rios R."/>
            <person name="Hanson B.M."/>
            <person name="Brown J.S."/>
            <person name="Vats P."/>
            <person name="Phillips D.S."/>
            <person name="Nguyen H."/>
            <person name="Hujer K.M."/>
            <person name="Correa A."/>
            <person name="Adams M.D."/>
            <person name="Perez F."/>
            <person name="Sodergren E."/>
            <person name="Narechania A."/>
            <person name="Planet P.J."/>
            <person name="Villegas M.V."/>
            <person name="Bonomo R.A."/>
            <person name="Arias C.A."/>
        </authorList>
    </citation>
    <scope>NUCLEOTIDE SEQUENCE [LARGE SCALE GENOMIC DNA]</scope>
    <source>
        <strain evidence="7 11">COL-Kpn30</strain>
    </source>
</reference>
<keyword evidence="2" id="KW-0805">Transcription regulation</keyword>
<evidence type="ECO:0000313" key="15">
    <source>
        <dbReference type="Proteomes" id="UP000479475"/>
    </source>
</evidence>
<dbReference type="PANTHER" id="PTHR30363:SF4">
    <property type="entry name" value="GLYCEROL-3-PHOSPHATE REGULON REPRESSOR"/>
    <property type="match status" value="1"/>
</dbReference>
<feature type="domain" description="HTH deoR-type" evidence="5">
    <location>
        <begin position="8"/>
        <end position="63"/>
    </location>
</feature>
<dbReference type="GO" id="GO:0003700">
    <property type="term" value="F:DNA-binding transcription factor activity"/>
    <property type="evidence" value="ECO:0007669"/>
    <property type="project" value="InterPro"/>
</dbReference>
<evidence type="ECO:0000313" key="10">
    <source>
        <dbReference type="EMBL" id="SYR39413.1"/>
    </source>
</evidence>
<dbReference type="Proteomes" id="UP000234439">
    <property type="component" value="Unassembled WGS sequence"/>
</dbReference>
<evidence type="ECO:0000313" key="11">
    <source>
        <dbReference type="Proteomes" id="UP000234439"/>
    </source>
</evidence>
<dbReference type="RefSeq" id="WP_004180180.1">
    <property type="nucleotide sequence ID" value="NZ_AP018750.1"/>
</dbReference>
<dbReference type="SMART" id="SM01134">
    <property type="entry name" value="DeoRC"/>
    <property type="match status" value="1"/>
</dbReference>
<protein>
    <submittedName>
        <fullName evidence="7">Decarboxylase</fullName>
    </submittedName>
    <submittedName>
        <fullName evidence="6">DeoR/GlpR transcriptional regulator</fullName>
    </submittedName>
    <submittedName>
        <fullName evidence="8">Transcriptional regulators of sugar metabolism</fullName>
    </submittedName>
</protein>
<dbReference type="Proteomes" id="UP000258253">
    <property type="component" value="Unassembled WGS sequence"/>
</dbReference>
<evidence type="ECO:0000313" key="13">
    <source>
        <dbReference type="Proteomes" id="UP000258673"/>
    </source>
</evidence>
<evidence type="ECO:0000313" key="8">
    <source>
        <dbReference type="EMBL" id="SXN31797.1"/>
    </source>
</evidence>
<dbReference type="PANTHER" id="PTHR30363">
    <property type="entry name" value="HTH-TYPE TRANSCRIPTIONAL REGULATOR SRLR-RELATED"/>
    <property type="match status" value="1"/>
</dbReference>
<organism evidence="8 14">
    <name type="scientific">Klebsiella pneumoniae</name>
    <dbReference type="NCBI Taxonomy" id="573"/>
    <lineage>
        <taxon>Bacteria</taxon>
        <taxon>Pseudomonadati</taxon>
        <taxon>Pseudomonadota</taxon>
        <taxon>Gammaproteobacteria</taxon>
        <taxon>Enterobacterales</taxon>
        <taxon>Enterobacteriaceae</taxon>
        <taxon>Klebsiella/Raoultella group</taxon>
        <taxon>Klebsiella</taxon>
        <taxon>Klebsiella pneumoniae complex</taxon>
    </lineage>
</organism>
<reference evidence="6 15" key="3">
    <citation type="submission" date="2020-02" db="EMBL/GenBank/DDBJ databases">
        <title>Klebsiella pneumoniae genome sequencing and assembly.</title>
        <authorList>
            <person name="Starkova P.S."/>
            <person name="Sulyan O.S."/>
            <person name="Likholetova D.V."/>
            <person name="Ageevets V.A."/>
            <person name="Lazareva I.V."/>
            <person name="Sopova J.V."/>
            <person name="Sidorenko S.V."/>
        </authorList>
    </citation>
    <scope>NUCLEOTIDE SEQUENCE [LARGE SCALE GENOMIC DNA]</scope>
    <source>
        <strain evidence="6 15">2429</strain>
    </source>
</reference>
<evidence type="ECO:0000259" key="5">
    <source>
        <dbReference type="PROSITE" id="PS51000"/>
    </source>
</evidence>
<dbReference type="InterPro" id="IPR036388">
    <property type="entry name" value="WH-like_DNA-bd_sf"/>
</dbReference>
<dbReference type="EMBL" id="JAAKYD010000008">
    <property type="protein sequence ID" value="NGN72668.1"/>
    <property type="molecule type" value="Genomic_DNA"/>
</dbReference>
<evidence type="ECO:0000313" key="12">
    <source>
        <dbReference type="Proteomes" id="UP000258253"/>
    </source>
</evidence>
<dbReference type="InterPro" id="IPR036390">
    <property type="entry name" value="WH_DNA-bd_sf"/>
</dbReference>
<dbReference type="PRINTS" id="PR00037">
    <property type="entry name" value="HTHLACR"/>
</dbReference>
<dbReference type="InterPro" id="IPR050313">
    <property type="entry name" value="Carb_Metab_HTH_regulators"/>
</dbReference>
<evidence type="ECO:0000256" key="1">
    <source>
        <dbReference type="ARBA" id="ARBA00022491"/>
    </source>
</evidence>
<evidence type="ECO:0000313" key="7">
    <source>
        <dbReference type="EMBL" id="PLE29662.1"/>
    </source>
</evidence>
<proteinExistence type="predicted"/>
<reference evidence="12 13" key="2">
    <citation type="submission" date="2018-08" db="EMBL/GenBank/DDBJ databases">
        <authorList>
            <consortium name="Pathogen Informatics"/>
        </authorList>
    </citation>
    <scope>NUCLEOTIDE SEQUENCE [LARGE SCALE GENOMIC DNA]</scope>
    <source>
        <strain evidence="8 14">EuSCAPE_AT029</strain>
        <strain evidence="10 12">EuSCAPE_HU047</strain>
        <strain evidence="9 13">EuSCAPE_IT093</strain>
    </source>
</reference>
<dbReference type="Pfam" id="PF00455">
    <property type="entry name" value="DeoRC"/>
    <property type="match status" value="1"/>
</dbReference>
<comment type="caution">
    <text evidence="8">The sequence shown here is derived from an EMBL/GenBank/DDBJ whole genome shotgun (WGS) entry which is preliminary data.</text>
</comment>
<evidence type="ECO:0000256" key="3">
    <source>
        <dbReference type="ARBA" id="ARBA00023125"/>
    </source>
</evidence>